<feature type="region of interest" description="Disordered" evidence="1">
    <location>
        <begin position="13"/>
        <end position="33"/>
    </location>
</feature>
<dbReference type="Proteomes" id="UP000030669">
    <property type="component" value="Unassembled WGS sequence"/>
</dbReference>
<protein>
    <recommendedName>
        <fullName evidence="4">Arrestin-like N-terminal domain-containing protein</fullName>
    </recommendedName>
</protein>
<dbReference type="eggNOG" id="ENOG502SMYY">
    <property type="taxonomic scope" value="Eukaryota"/>
</dbReference>
<dbReference type="RefSeq" id="XP_007867219.1">
    <property type="nucleotide sequence ID" value="XM_007869028.1"/>
</dbReference>
<dbReference type="OMA" id="VELQCTV"/>
<dbReference type="Gene3D" id="2.60.40.640">
    <property type="match status" value="1"/>
</dbReference>
<organism evidence="2 3">
    <name type="scientific">Gloeophyllum trabeum (strain ATCC 11539 / FP-39264 / Madison 617)</name>
    <name type="common">Brown rot fungus</name>
    <dbReference type="NCBI Taxonomy" id="670483"/>
    <lineage>
        <taxon>Eukaryota</taxon>
        <taxon>Fungi</taxon>
        <taxon>Dikarya</taxon>
        <taxon>Basidiomycota</taxon>
        <taxon>Agaricomycotina</taxon>
        <taxon>Agaricomycetes</taxon>
        <taxon>Gloeophyllales</taxon>
        <taxon>Gloeophyllaceae</taxon>
        <taxon>Gloeophyllum</taxon>
    </lineage>
</organism>
<dbReference type="AlphaFoldDB" id="S7Q1R6"/>
<dbReference type="STRING" id="670483.S7Q1R6"/>
<dbReference type="HOGENOM" id="CLU_025691_0_0_1"/>
<evidence type="ECO:0000313" key="3">
    <source>
        <dbReference type="Proteomes" id="UP000030669"/>
    </source>
</evidence>
<dbReference type="KEGG" id="gtr:GLOTRDRAFT_44143"/>
<accession>S7Q1R6</accession>
<reference evidence="2 3" key="1">
    <citation type="journal article" date="2012" name="Science">
        <title>The Paleozoic origin of enzymatic lignin decomposition reconstructed from 31 fungal genomes.</title>
        <authorList>
            <person name="Floudas D."/>
            <person name="Binder M."/>
            <person name="Riley R."/>
            <person name="Barry K."/>
            <person name="Blanchette R.A."/>
            <person name="Henrissat B."/>
            <person name="Martinez A.T."/>
            <person name="Otillar R."/>
            <person name="Spatafora J.W."/>
            <person name="Yadav J.S."/>
            <person name="Aerts A."/>
            <person name="Benoit I."/>
            <person name="Boyd A."/>
            <person name="Carlson A."/>
            <person name="Copeland A."/>
            <person name="Coutinho P.M."/>
            <person name="de Vries R.P."/>
            <person name="Ferreira P."/>
            <person name="Findley K."/>
            <person name="Foster B."/>
            <person name="Gaskell J."/>
            <person name="Glotzer D."/>
            <person name="Gorecki P."/>
            <person name="Heitman J."/>
            <person name="Hesse C."/>
            <person name="Hori C."/>
            <person name="Igarashi K."/>
            <person name="Jurgens J.A."/>
            <person name="Kallen N."/>
            <person name="Kersten P."/>
            <person name="Kohler A."/>
            <person name="Kuees U."/>
            <person name="Kumar T.K.A."/>
            <person name="Kuo A."/>
            <person name="LaButti K."/>
            <person name="Larrondo L.F."/>
            <person name="Lindquist E."/>
            <person name="Ling A."/>
            <person name="Lombard V."/>
            <person name="Lucas S."/>
            <person name="Lundell T."/>
            <person name="Martin R."/>
            <person name="McLaughlin D.J."/>
            <person name="Morgenstern I."/>
            <person name="Morin E."/>
            <person name="Murat C."/>
            <person name="Nagy L.G."/>
            <person name="Nolan M."/>
            <person name="Ohm R.A."/>
            <person name="Patyshakuliyeva A."/>
            <person name="Rokas A."/>
            <person name="Ruiz-Duenas F.J."/>
            <person name="Sabat G."/>
            <person name="Salamov A."/>
            <person name="Samejima M."/>
            <person name="Schmutz J."/>
            <person name="Slot J.C."/>
            <person name="St John F."/>
            <person name="Stenlid J."/>
            <person name="Sun H."/>
            <person name="Sun S."/>
            <person name="Syed K."/>
            <person name="Tsang A."/>
            <person name="Wiebenga A."/>
            <person name="Young D."/>
            <person name="Pisabarro A."/>
            <person name="Eastwood D.C."/>
            <person name="Martin F."/>
            <person name="Cullen D."/>
            <person name="Grigoriev I.V."/>
            <person name="Hibbett D.S."/>
        </authorList>
    </citation>
    <scope>NUCLEOTIDE SEQUENCE [LARGE SCALE GENOMIC DNA]</scope>
    <source>
        <strain evidence="2 3">ATCC 11539</strain>
    </source>
</reference>
<proteinExistence type="predicted"/>
<evidence type="ECO:0008006" key="4">
    <source>
        <dbReference type="Google" id="ProtNLM"/>
    </source>
</evidence>
<evidence type="ECO:0000256" key="1">
    <source>
        <dbReference type="SAM" id="MobiDB-lite"/>
    </source>
</evidence>
<dbReference type="GeneID" id="19306253"/>
<gene>
    <name evidence="2" type="ORF">GLOTRDRAFT_44143</name>
</gene>
<evidence type="ECO:0000313" key="2">
    <source>
        <dbReference type="EMBL" id="EPQ53926.1"/>
    </source>
</evidence>
<sequence>MVVDDALPSYTREDSNLQIRSDGPGGAPSHECSLESKGKKWLNLIIKNSRAASTRSLPIFNDGDAITGTVEVELDKPDGIKSVAVALLGGTTSVGQEEVRFLTEEQLLWASTANDGPLRGQNSWPFSITIPSELPVASKYNGRPGEKYRLPPTFSERASPVYIDYKIVVRVKRGLLRAQSILTQTIGFIPQSTGEVPSSHRQKAYAAGAPLPGPDVDPEGWKVLPRIPMKGTLFGSREVEIQCQLALSVPLTYAVGSRVHLFLTLSGQDQQAIDLLCSHGASRIFLVRSVMAVSPGSKSRSDNTFKTSSSRALRTLQGEIEVKHASTPTFNFPTVSITVSQFLERSHVFPC</sequence>
<dbReference type="InterPro" id="IPR014752">
    <property type="entry name" value="Arrestin-like_C"/>
</dbReference>
<dbReference type="SUPFAM" id="SSF81296">
    <property type="entry name" value="E set domains"/>
    <property type="match status" value="1"/>
</dbReference>
<dbReference type="OrthoDB" id="2333384at2759"/>
<keyword evidence="3" id="KW-1185">Reference proteome</keyword>
<dbReference type="InterPro" id="IPR014756">
    <property type="entry name" value="Ig_E-set"/>
</dbReference>
<dbReference type="EMBL" id="KB469304">
    <property type="protein sequence ID" value="EPQ53926.1"/>
    <property type="molecule type" value="Genomic_DNA"/>
</dbReference>
<name>S7Q1R6_GLOTA</name>